<organism evidence="2 3">
    <name type="scientific">Gigaspora margarita</name>
    <dbReference type="NCBI Taxonomy" id="4874"/>
    <lineage>
        <taxon>Eukaryota</taxon>
        <taxon>Fungi</taxon>
        <taxon>Fungi incertae sedis</taxon>
        <taxon>Mucoromycota</taxon>
        <taxon>Glomeromycotina</taxon>
        <taxon>Glomeromycetes</taxon>
        <taxon>Diversisporales</taxon>
        <taxon>Gigasporaceae</taxon>
        <taxon>Gigaspora</taxon>
    </lineage>
</organism>
<proteinExistence type="predicted"/>
<gene>
    <name evidence="2" type="ORF">GMARGA_LOCUS23025</name>
</gene>
<dbReference type="InterPro" id="IPR051678">
    <property type="entry name" value="AGP_Transferase"/>
</dbReference>
<dbReference type="EMBL" id="CAJVQB010022932">
    <property type="protein sequence ID" value="CAG8800693.1"/>
    <property type="molecule type" value="Genomic_DNA"/>
</dbReference>
<dbReference type="Proteomes" id="UP000789901">
    <property type="component" value="Unassembled WGS sequence"/>
</dbReference>
<reference evidence="2 3" key="1">
    <citation type="submission" date="2021-06" db="EMBL/GenBank/DDBJ databases">
        <authorList>
            <person name="Kallberg Y."/>
            <person name="Tangrot J."/>
            <person name="Rosling A."/>
        </authorList>
    </citation>
    <scope>NUCLEOTIDE SEQUENCE [LARGE SCALE GENOMIC DNA]</scope>
    <source>
        <strain evidence="2 3">120-4 pot B 10/14</strain>
    </source>
</reference>
<dbReference type="InterPro" id="IPR011009">
    <property type="entry name" value="Kinase-like_dom_sf"/>
</dbReference>
<dbReference type="PANTHER" id="PTHR21310:SF15">
    <property type="entry name" value="AMINOGLYCOSIDE PHOSPHOTRANSFERASE DOMAIN-CONTAINING PROTEIN"/>
    <property type="match status" value="1"/>
</dbReference>
<accession>A0ABN7VV15</accession>
<evidence type="ECO:0000313" key="2">
    <source>
        <dbReference type="EMBL" id="CAG8800693.1"/>
    </source>
</evidence>
<dbReference type="Pfam" id="PF01636">
    <property type="entry name" value="APH"/>
    <property type="match status" value="1"/>
</dbReference>
<dbReference type="CDD" id="cd05120">
    <property type="entry name" value="APH_ChoK_like"/>
    <property type="match status" value="1"/>
</dbReference>
<dbReference type="PANTHER" id="PTHR21310">
    <property type="entry name" value="AMINOGLYCOSIDE PHOSPHOTRANSFERASE-RELATED-RELATED"/>
    <property type="match status" value="1"/>
</dbReference>
<dbReference type="SUPFAM" id="SSF56112">
    <property type="entry name" value="Protein kinase-like (PK-like)"/>
    <property type="match status" value="1"/>
</dbReference>
<sequence length="267" mass="30815">MSNNSPSPQSQESDSENSIELNINLEALQKSASNVFQVQCTSIQKFSEGGFHKVYILKMEDGKEYIGRVAFPVYPQWKTESEIAVMDYICLNTNIPVPEVYYWNSSANNLRPQHRKKKSFLLKIIDIQLELKKLTFSKIGSIFFNGKNGFKIGQDNGNDMFVLTHGDFYSSNILVKNDEITGIIDWECSGAFPMEFLCTYPIWITENPVSKDNLLLIKFFHDELSCRDSNFIRIIDNIDEGEKEFYLAVFSRGIWKVDDFLDKFKTK</sequence>
<evidence type="ECO:0000313" key="3">
    <source>
        <dbReference type="Proteomes" id="UP000789901"/>
    </source>
</evidence>
<comment type="caution">
    <text evidence="2">The sequence shown here is derived from an EMBL/GenBank/DDBJ whole genome shotgun (WGS) entry which is preliminary data.</text>
</comment>
<dbReference type="InterPro" id="IPR002575">
    <property type="entry name" value="Aminoglycoside_PTrfase"/>
</dbReference>
<evidence type="ECO:0000259" key="1">
    <source>
        <dbReference type="Pfam" id="PF01636"/>
    </source>
</evidence>
<protein>
    <submittedName>
        <fullName evidence="2">22494_t:CDS:1</fullName>
    </submittedName>
</protein>
<keyword evidence="3" id="KW-1185">Reference proteome</keyword>
<feature type="domain" description="Aminoglycoside phosphotransferase" evidence="1">
    <location>
        <begin position="161"/>
        <end position="191"/>
    </location>
</feature>
<dbReference type="Gene3D" id="3.90.1200.10">
    <property type="match status" value="1"/>
</dbReference>
<name>A0ABN7VV15_GIGMA</name>